<organism evidence="1 2">
    <name type="scientific">Candidatus Scalindua brodae</name>
    <dbReference type="NCBI Taxonomy" id="237368"/>
    <lineage>
        <taxon>Bacteria</taxon>
        <taxon>Pseudomonadati</taxon>
        <taxon>Planctomycetota</taxon>
        <taxon>Candidatus Brocadiia</taxon>
        <taxon>Candidatus Brocadiales</taxon>
        <taxon>Candidatus Scalinduaceae</taxon>
        <taxon>Candidatus Scalindua</taxon>
    </lineage>
</organism>
<name>A0A0B0EN42_9BACT</name>
<evidence type="ECO:0000313" key="1">
    <source>
        <dbReference type="EMBL" id="KHE92080.1"/>
    </source>
</evidence>
<proteinExistence type="predicted"/>
<evidence type="ECO:0000313" key="2">
    <source>
        <dbReference type="Proteomes" id="UP000030652"/>
    </source>
</evidence>
<dbReference type="AlphaFoldDB" id="A0A0B0EN42"/>
<dbReference type="EMBL" id="JRYO01000152">
    <property type="protein sequence ID" value="KHE92080.1"/>
    <property type="molecule type" value="Genomic_DNA"/>
</dbReference>
<reference evidence="1 2" key="1">
    <citation type="submission" date="2014-10" db="EMBL/GenBank/DDBJ databases">
        <title>Draft genome of anammox bacterium scalindua brodae, obtained using differential coverage binning of sequence data from two enrichment reactors.</title>
        <authorList>
            <person name="Speth D.R."/>
            <person name="Russ L."/>
            <person name="Kartal B."/>
            <person name="Op den Camp H.J."/>
            <person name="Dutilh B.E."/>
            <person name="Jetten M.S."/>
        </authorList>
    </citation>
    <scope>NUCLEOTIDE SEQUENCE [LARGE SCALE GENOMIC DNA]</scope>
    <source>
        <strain evidence="1">RU1</strain>
    </source>
</reference>
<gene>
    <name evidence="1" type="ORF">SCABRO_02131</name>
</gene>
<dbReference type="Proteomes" id="UP000030652">
    <property type="component" value="Unassembled WGS sequence"/>
</dbReference>
<sequence>MIYNARISVIDETMSSDTLCNIFYEVGLMHALGKEAIVIKTKDAKVPSDFVRTEYVRFDKNFDKNVF</sequence>
<comment type="caution">
    <text evidence="1">The sequence shown here is derived from an EMBL/GenBank/DDBJ whole genome shotgun (WGS) entry which is preliminary data.</text>
</comment>
<accession>A0A0B0EN42</accession>
<protein>
    <submittedName>
        <fullName evidence="1">Uncharacterized protein</fullName>
    </submittedName>
</protein>